<proteinExistence type="predicted"/>
<protein>
    <submittedName>
        <fullName evidence="2">Lipocalin</fullName>
    </submittedName>
</protein>
<evidence type="ECO:0000313" key="2">
    <source>
        <dbReference type="EMBL" id="JAP81889.1"/>
    </source>
</evidence>
<sequence>MCKRFTLRSSILAALCYTITIGSTFSETLLDNGENPNIIKVLNTSEKLWVVWQSENNTIELDVTYEGNTNEFYEEETCIYIQKKEISDTNYNFTARERILQKWDETACYGKFEPNENKPPKSMTVECDIELQNCEMYIPNSHVATDPPPSCKTFYEEKCPKQIYKPYKPQCKTLRK</sequence>
<dbReference type="EMBL" id="GEDV01006668">
    <property type="protein sequence ID" value="JAP81889.1"/>
    <property type="molecule type" value="Transcribed_RNA"/>
</dbReference>
<evidence type="ECO:0000256" key="1">
    <source>
        <dbReference type="SAM" id="SignalP"/>
    </source>
</evidence>
<feature type="signal peptide" evidence="1">
    <location>
        <begin position="1"/>
        <end position="26"/>
    </location>
</feature>
<feature type="chain" id="PRO_5007285769" evidence="1">
    <location>
        <begin position="27"/>
        <end position="176"/>
    </location>
</feature>
<accession>A0A131YRK4</accession>
<keyword evidence="1" id="KW-0732">Signal</keyword>
<dbReference type="AlphaFoldDB" id="A0A131YRK4"/>
<organism evidence="2">
    <name type="scientific">Rhipicephalus appendiculatus</name>
    <name type="common">Brown ear tick</name>
    <dbReference type="NCBI Taxonomy" id="34631"/>
    <lineage>
        <taxon>Eukaryota</taxon>
        <taxon>Metazoa</taxon>
        <taxon>Ecdysozoa</taxon>
        <taxon>Arthropoda</taxon>
        <taxon>Chelicerata</taxon>
        <taxon>Arachnida</taxon>
        <taxon>Acari</taxon>
        <taxon>Parasitiformes</taxon>
        <taxon>Ixodida</taxon>
        <taxon>Ixodoidea</taxon>
        <taxon>Ixodidae</taxon>
        <taxon>Rhipicephalinae</taxon>
        <taxon>Rhipicephalus</taxon>
        <taxon>Rhipicephalus</taxon>
    </lineage>
</organism>
<reference evidence="2" key="1">
    <citation type="journal article" date="2016" name="Ticks Tick Borne Dis.">
        <title>De novo assembly and annotation of the salivary gland transcriptome of Rhipicephalus appendiculatus male and female ticks during blood feeding.</title>
        <authorList>
            <person name="de Castro M.H."/>
            <person name="de Klerk D."/>
            <person name="Pienaar R."/>
            <person name="Latif A.A."/>
            <person name="Rees D.J."/>
            <person name="Mans B.J."/>
        </authorList>
    </citation>
    <scope>NUCLEOTIDE SEQUENCE</scope>
    <source>
        <tissue evidence="2">Salivary glands</tissue>
    </source>
</reference>
<name>A0A131YRK4_RHIAP</name>